<evidence type="ECO:0000256" key="2">
    <source>
        <dbReference type="ARBA" id="ARBA00022472"/>
    </source>
</evidence>
<dbReference type="InterPro" id="IPR003690">
    <property type="entry name" value="MTERF"/>
</dbReference>
<protein>
    <submittedName>
        <fullName evidence="5">Uncharacterized protein</fullName>
    </submittedName>
</protein>
<comment type="similarity">
    <text evidence="1">Belongs to the mTERF family.</text>
</comment>
<dbReference type="InterPro" id="IPR038538">
    <property type="entry name" value="MTERF_sf"/>
</dbReference>
<gene>
    <name evidence="5" type="primary">LOC110791461</name>
</gene>
<accession>A0A9R0IM49</accession>
<keyword evidence="2" id="KW-0804">Transcription</keyword>
<organism evidence="4 5">
    <name type="scientific">Spinacia oleracea</name>
    <name type="common">Spinach</name>
    <dbReference type="NCBI Taxonomy" id="3562"/>
    <lineage>
        <taxon>Eukaryota</taxon>
        <taxon>Viridiplantae</taxon>
        <taxon>Streptophyta</taxon>
        <taxon>Embryophyta</taxon>
        <taxon>Tracheophyta</taxon>
        <taxon>Spermatophyta</taxon>
        <taxon>Magnoliopsida</taxon>
        <taxon>eudicotyledons</taxon>
        <taxon>Gunneridae</taxon>
        <taxon>Pentapetalae</taxon>
        <taxon>Caryophyllales</taxon>
        <taxon>Chenopodiaceae</taxon>
        <taxon>Chenopodioideae</taxon>
        <taxon>Anserineae</taxon>
        <taxon>Spinacia</taxon>
    </lineage>
</organism>
<evidence type="ECO:0000256" key="1">
    <source>
        <dbReference type="ARBA" id="ARBA00007692"/>
    </source>
</evidence>
<keyword evidence="2" id="KW-0805">Transcription regulation</keyword>
<reference evidence="4" key="1">
    <citation type="journal article" date="2021" name="Nat. Commun.">
        <title>Genomic analyses provide insights into spinach domestication and the genetic basis of agronomic traits.</title>
        <authorList>
            <person name="Cai X."/>
            <person name="Sun X."/>
            <person name="Xu C."/>
            <person name="Sun H."/>
            <person name="Wang X."/>
            <person name="Ge C."/>
            <person name="Zhang Z."/>
            <person name="Wang Q."/>
            <person name="Fei Z."/>
            <person name="Jiao C."/>
            <person name="Wang Q."/>
        </authorList>
    </citation>
    <scope>NUCLEOTIDE SEQUENCE [LARGE SCALE GENOMIC DNA]</scope>
    <source>
        <strain evidence="4">cv. Varoflay</strain>
    </source>
</reference>
<keyword evidence="2" id="KW-0806">Transcription termination</keyword>
<dbReference type="Proteomes" id="UP000813463">
    <property type="component" value="Chromosome 5"/>
</dbReference>
<evidence type="ECO:0000256" key="3">
    <source>
        <dbReference type="ARBA" id="ARBA00022946"/>
    </source>
</evidence>
<dbReference type="KEGG" id="soe:110791461"/>
<dbReference type="GO" id="GO:0003676">
    <property type="term" value="F:nucleic acid binding"/>
    <property type="evidence" value="ECO:0007669"/>
    <property type="project" value="InterPro"/>
</dbReference>
<dbReference type="PANTHER" id="PTHR13068">
    <property type="entry name" value="CGI-12 PROTEIN-RELATED"/>
    <property type="match status" value="1"/>
</dbReference>
<dbReference type="PANTHER" id="PTHR13068:SF231">
    <property type="entry name" value="TRANSCRIPTION TERMINATION FACTOR MTERF2, CHLOROPLASTIC-LIKE"/>
    <property type="match status" value="1"/>
</dbReference>
<proteinExistence type="inferred from homology"/>
<keyword evidence="3" id="KW-0809">Transit peptide</keyword>
<dbReference type="GO" id="GO:0006353">
    <property type="term" value="P:DNA-templated transcription termination"/>
    <property type="evidence" value="ECO:0007669"/>
    <property type="project" value="UniProtKB-KW"/>
</dbReference>
<dbReference type="GO" id="GO:0009507">
    <property type="term" value="C:chloroplast"/>
    <property type="evidence" value="ECO:0000318"/>
    <property type="project" value="GO_Central"/>
</dbReference>
<sequence length="476" mass="54637">MGFLLENKQLGKRKEIVFHSLSFPFLLSFPSPLRTKETSFRRKKGFIWDGTHNKPIEELRPLRKDVPLFRIKQLNRPLEEEMLKLRSNYNGVQGLNYGFRHLLLYSTSTSAECNPVFANYLVDFLGFSKQQALSTCTKVVRSRLARGSKKVSDFEFVENSNSVVSFLKQTGFEQSHIRSAVIRNPRILFCNVDKTLIPKTLAFQKMGFSVSDVVEVVKVNPSIFFTGTDTKIIQAFQILREIMGCDHHVISIMKWPNIWLSCVSKLLVPNIALLRNHGIPIESIRKRLLRDPCSFLRKTEFIQDALIRVEEKLGIPRHSPQFLLGVILLTSFKETTIESKRQIFKSFGWTESDVVTLTILSPFLLTLSEASLKKKLGFLMNELSYEPSFLAKRCALFTCSLEKRIVPRHKTLLVLKEKGLIKMKYSFMSAIKLSESQFLKRFVLPFTEVHEVYSKHAGISLEKLTVGLSKPYSDDA</sequence>
<dbReference type="SMART" id="SM00733">
    <property type="entry name" value="Mterf"/>
    <property type="match status" value="4"/>
</dbReference>
<evidence type="ECO:0000313" key="5">
    <source>
        <dbReference type="RefSeq" id="XP_021851901.2"/>
    </source>
</evidence>
<name>A0A9R0IM49_SPIOL</name>
<dbReference type="Gene3D" id="1.25.70.10">
    <property type="entry name" value="Transcription termination factor 3, mitochondrial"/>
    <property type="match status" value="2"/>
</dbReference>
<reference evidence="5" key="2">
    <citation type="submission" date="2025-08" db="UniProtKB">
        <authorList>
            <consortium name="RefSeq"/>
        </authorList>
    </citation>
    <scope>IDENTIFICATION</scope>
    <source>
        <tissue evidence="5">Leaf</tissue>
    </source>
</reference>
<dbReference type="GeneID" id="110791461"/>
<keyword evidence="4" id="KW-1185">Reference proteome</keyword>
<evidence type="ECO:0000313" key="4">
    <source>
        <dbReference type="Proteomes" id="UP000813463"/>
    </source>
</evidence>
<dbReference type="RefSeq" id="XP_021851901.2">
    <property type="nucleotide sequence ID" value="XM_021996209.2"/>
</dbReference>
<dbReference type="Pfam" id="PF02536">
    <property type="entry name" value="mTERF"/>
    <property type="match status" value="2"/>
</dbReference>
<dbReference type="AlphaFoldDB" id="A0A9R0IM49"/>
<dbReference type="GO" id="GO:0009658">
    <property type="term" value="P:chloroplast organization"/>
    <property type="evidence" value="ECO:0000318"/>
    <property type="project" value="GO_Central"/>
</dbReference>